<dbReference type="OrthoDB" id="9789702at2"/>
<accession>A0A1B1Y6N5</accession>
<dbReference type="PANTHER" id="PTHR33867">
    <property type="entry name" value="RIBOSOME MATURATION FACTOR RIMP"/>
    <property type="match status" value="1"/>
</dbReference>
<dbReference type="GO" id="GO:0005829">
    <property type="term" value="C:cytosol"/>
    <property type="evidence" value="ECO:0007669"/>
    <property type="project" value="TreeGrafter"/>
</dbReference>
<evidence type="ECO:0000259" key="4">
    <source>
        <dbReference type="Pfam" id="PF02576"/>
    </source>
</evidence>
<dbReference type="Proteomes" id="UP000092967">
    <property type="component" value="Chromosome"/>
</dbReference>
<feature type="domain" description="Ribosome maturation factor RimP N-terminal" evidence="4">
    <location>
        <begin position="13"/>
        <end position="73"/>
    </location>
</feature>
<dbReference type="NCBIfam" id="NF002531">
    <property type="entry name" value="PRK02001.1"/>
    <property type="match status" value="1"/>
</dbReference>
<evidence type="ECO:0000313" key="5">
    <source>
        <dbReference type="EMBL" id="ANW96407.1"/>
    </source>
</evidence>
<gene>
    <name evidence="3" type="primary">rimP</name>
    <name evidence="5" type="ORF">AXE80_09005</name>
</gene>
<keyword evidence="6" id="KW-1185">Reference proteome</keyword>
<reference evidence="5 6" key="1">
    <citation type="submission" date="2016-02" db="EMBL/GenBank/DDBJ databases">
        <authorList>
            <person name="Wen L."/>
            <person name="He K."/>
            <person name="Yang H."/>
        </authorList>
    </citation>
    <scope>NUCLEOTIDE SEQUENCE [LARGE SCALE GENOMIC DNA]</scope>
    <source>
        <strain evidence="5 6">CZ1127</strain>
    </source>
</reference>
<organism evidence="5 6">
    <name type="scientific">Wenyingzhuangia fucanilytica</name>
    <dbReference type="NCBI Taxonomy" id="1790137"/>
    <lineage>
        <taxon>Bacteria</taxon>
        <taxon>Pseudomonadati</taxon>
        <taxon>Bacteroidota</taxon>
        <taxon>Flavobacteriia</taxon>
        <taxon>Flavobacteriales</taxon>
        <taxon>Flavobacteriaceae</taxon>
        <taxon>Wenyingzhuangia</taxon>
    </lineage>
</organism>
<keyword evidence="2 3" id="KW-0690">Ribosome biogenesis</keyword>
<dbReference type="SUPFAM" id="SSF75420">
    <property type="entry name" value="YhbC-like, N-terminal domain"/>
    <property type="match status" value="1"/>
</dbReference>
<sequence length="154" mass="17309">MDKNKVEEYIKEALVENAELFLVDLVIGAENKISVIIDGDKGVPLSECIRVSRAVEANLDRDEEDFSIEVATPDIAKPIVLQRQYVKNIGRTILVTTENDKFEGVLEKVTDENIVLSWKTREPKEIGKGKVTVEKSATLTYAEIKETKVKILFS</sequence>
<dbReference type="InterPro" id="IPR028989">
    <property type="entry name" value="RimP_N"/>
</dbReference>
<dbReference type="InterPro" id="IPR035956">
    <property type="entry name" value="RimP_N_sf"/>
</dbReference>
<evidence type="ECO:0000256" key="2">
    <source>
        <dbReference type="ARBA" id="ARBA00022517"/>
    </source>
</evidence>
<keyword evidence="1 3" id="KW-0963">Cytoplasm</keyword>
<dbReference type="KEGG" id="wfu:AXE80_09005"/>
<dbReference type="AlphaFoldDB" id="A0A1B1Y6N5"/>
<dbReference type="PANTHER" id="PTHR33867:SF1">
    <property type="entry name" value="RIBOSOME MATURATION FACTOR RIMP"/>
    <property type="match status" value="1"/>
</dbReference>
<comment type="subcellular location">
    <subcellularLocation>
        <location evidence="3">Cytoplasm</location>
    </subcellularLocation>
</comment>
<name>A0A1B1Y6N5_9FLAO</name>
<dbReference type="STRING" id="1790137.AXE80_09005"/>
<dbReference type="EMBL" id="CP014224">
    <property type="protein sequence ID" value="ANW96407.1"/>
    <property type="molecule type" value="Genomic_DNA"/>
</dbReference>
<evidence type="ECO:0000313" key="6">
    <source>
        <dbReference type="Proteomes" id="UP000092967"/>
    </source>
</evidence>
<dbReference type="InterPro" id="IPR003728">
    <property type="entry name" value="Ribosome_maturation_RimP"/>
</dbReference>
<dbReference type="GO" id="GO:0000028">
    <property type="term" value="P:ribosomal small subunit assembly"/>
    <property type="evidence" value="ECO:0007669"/>
    <property type="project" value="TreeGrafter"/>
</dbReference>
<dbReference type="GO" id="GO:0006412">
    <property type="term" value="P:translation"/>
    <property type="evidence" value="ECO:0007669"/>
    <property type="project" value="TreeGrafter"/>
</dbReference>
<protein>
    <recommendedName>
        <fullName evidence="3">Ribosome maturation factor RimP</fullName>
    </recommendedName>
</protein>
<comment type="similarity">
    <text evidence="3">Belongs to the RimP family.</text>
</comment>
<proteinExistence type="inferred from homology"/>
<evidence type="ECO:0000256" key="3">
    <source>
        <dbReference type="HAMAP-Rule" id="MF_01077"/>
    </source>
</evidence>
<dbReference type="Pfam" id="PF02576">
    <property type="entry name" value="RimP_N"/>
    <property type="match status" value="1"/>
</dbReference>
<dbReference type="Gene3D" id="3.30.300.70">
    <property type="entry name" value="RimP-like superfamily, N-terminal"/>
    <property type="match status" value="1"/>
</dbReference>
<comment type="function">
    <text evidence="3">Required for maturation of 30S ribosomal subunits.</text>
</comment>
<evidence type="ECO:0000256" key="1">
    <source>
        <dbReference type="ARBA" id="ARBA00022490"/>
    </source>
</evidence>
<dbReference type="RefSeq" id="WP_068826487.1">
    <property type="nucleotide sequence ID" value="NZ_CP014224.1"/>
</dbReference>
<dbReference type="HAMAP" id="MF_01077">
    <property type="entry name" value="RimP"/>
    <property type="match status" value="1"/>
</dbReference>